<evidence type="ECO:0000256" key="1">
    <source>
        <dbReference type="ARBA" id="ARBA00023002"/>
    </source>
</evidence>
<evidence type="ECO:0000259" key="3">
    <source>
        <dbReference type="Pfam" id="PF00175"/>
    </source>
</evidence>
<dbReference type="Proteomes" id="UP001208570">
    <property type="component" value="Unassembled WGS sequence"/>
</dbReference>
<dbReference type="Gene3D" id="3.40.50.80">
    <property type="entry name" value="Nucleotide-binding domain of ferredoxin-NADP reductase (FNR) module"/>
    <property type="match status" value="1"/>
</dbReference>
<gene>
    <name evidence="4" type="ORF">LSH36_454g01038</name>
</gene>
<dbReference type="Pfam" id="PF00175">
    <property type="entry name" value="NAD_binding_1"/>
    <property type="match status" value="1"/>
</dbReference>
<dbReference type="GO" id="GO:0016491">
    <property type="term" value="F:oxidoreductase activity"/>
    <property type="evidence" value="ECO:0007669"/>
    <property type="project" value="UniProtKB-KW"/>
</dbReference>
<keyword evidence="1" id="KW-0560">Oxidoreductase</keyword>
<dbReference type="AlphaFoldDB" id="A0AAD9JAA0"/>
<organism evidence="4 5">
    <name type="scientific">Paralvinella palmiformis</name>
    <dbReference type="NCBI Taxonomy" id="53620"/>
    <lineage>
        <taxon>Eukaryota</taxon>
        <taxon>Metazoa</taxon>
        <taxon>Spiralia</taxon>
        <taxon>Lophotrochozoa</taxon>
        <taxon>Annelida</taxon>
        <taxon>Polychaeta</taxon>
        <taxon>Sedentaria</taxon>
        <taxon>Canalipalpata</taxon>
        <taxon>Terebellida</taxon>
        <taxon>Terebelliformia</taxon>
        <taxon>Alvinellidae</taxon>
        <taxon>Paralvinella</taxon>
    </lineage>
</organism>
<name>A0AAD9JAA0_9ANNE</name>
<protein>
    <recommendedName>
        <fullName evidence="3">Oxidoreductase FAD/NAD(P)-binding domain-containing protein</fullName>
    </recommendedName>
</protein>
<dbReference type="GO" id="GO:0005739">
    <property type="term" value="C:mitochondrion"/>
    <property type="evidence" value="ECO:0007669"/>
    <property type="project" value="TreeGrafter"/>
</dbReference>
<dbReference type="InterPro" id="IPR052128">
    <property type="entry name" value="Oxidoreductase_NAD-binding"/>
</dbReference>
<feature type="domain" description="Oxidoreductase FAD/NAD(P)-binding" evidence="3">
    <location>
        <begin position="80"/>
        <end position="177"/>
    </location>
</feature>
<dbReference type="InterPro" id="IPR001433">
    <property type="entry name" value="OxRdtase_FAD/NAD-bd"/>
</dbReference>
<evidence type="ECO:0000313" key="5">
    <source>
        <dbReference type="Proteomes" id="UP001208570"/>
    </source>
</evidence>
<keyword evidence="2" id="KW-0520">NAD</keyword>
<dbReference type="InterPro" id="IPR039261">
    <property type="entry name" value="FNR_nucleotide-bd"/>
</dbReference>
<dbReference type="PANTHER" id="PTHR46505:SF1">
    <property type="entry name" value="OXIDOREDUCTASE NAD-BINDING DOMAIN-CONTAINING PROTEIN 1"/>
    <property type="match status" value="1"/>
</dbReference>
<keyword evidence="5" id="KW-1185">Reference proteome</keyword>
<accession>A0AAD9JAA0</accession>
<comment type="caution">
    <text evidence="4">The sequence shown here is derived from an EMBL/GenBank/DDBJ whole genome shotgun (WGS) entry which is preliminary data.</text>
</comment>
<proteinExistence type="predicted"/>
<evidence type="ECO:0000313" key="4">
    <source>
        <dbReference type="EMBL" id="KAK2149386.1"/>
    </source>
</evidence>
<evidence type="ECO:0000256" key="2">
    <source>
        <dbReference type="ARBA" id="ARBA00023027"/>
    </source>
</evidence>
<dbReference type="EMBL" id="JAODUP010000454">
    <property type="protein sequence ID" value="KAK2149386.1"/>
    <property type="molecule type" value="Genomic_DNA"/>
</dbReference>
<reference evidence="4" key="1">
    <citation type="journal article" date="2023" name="Mol. Biol. Evol.">
        <title>Third-Generation Sequencing Reveals the Adaptive Role of the Epigenome in Three Deep-Sea Polychaetes.</title>
        <authorList>
            <person name="Perez M."/>
            <person name="Aroh O."/>
            <person name="Sun Y."/>
            <person name="Lan Y."/>
            <person name="Juniper S.K."/>
            <person name="Young C.R."/>
            <person name="Angers B."/>
            <person name="Qian P.Y."/>
        </authorList>
    </citation>
    <scope>NUCLEOTIDE SEQUENCE</scope>
    <source>
        <strain evidence="4">P08H-3</strain>
    </source>
</reference>
<dbReference type="PANTHER" id="PTHR46505">
    <property type="entry name" value="OXIDOREDUCTASE NAD-BINDING DOMAIN-CONTAINING PROTEIN 1"/>
    <property type="match status" value="1"/>
</dbReference>
<sequence length="198" mass="22674">MPDALSRKRIYNQFCRTMTSTKAQVHKDVPDVNSKDTSEVTICEMRDLSPRIKHLTLNVYNKDLTFKAGQLLLQDHESSRNILITVIYSARSMEELIFKDVMDKMANRHKSTVKIHYFITRQTVPDTSSGGEQEASNVTFHAGRITQEGIHLLLANSADHVINRESYICGPSSMIETIITYLNVAGLSNEKIHYEKWW</sequence>
<dbReference type="SUPFAM" id="SSF52343">
    <property type="entry name" value="Ferredoxin reductase-like, C-terminal NADP-linked domain"/>
    <property type="match status" value="1"/>
</dbReference>